<protein>
    <recommendedName>
        <fullName evidence="3">Molecular chaperone DnaJ</fullName>
    </recommendedName>
</protein>
<evidence type="ECO:0000313" key="1">
    <source>
        <dbReference type="EMBL" id="NPU66590.1"/>
    </source>
</evidence>
<dbReference type="EMBL" id="JABFDN010000004">
    <property type="protein sequence ID" value="NPU66590.1"/>
    <property type="molecule type" value="Genomic_DNA"/>
</dbReference>
<evidence type="ECO:0008006" key="3">
    <source>
        <dbReference type="Google" id="ProtNLM"/>
    </source>
</evidence>
<dbReference type="RefSeq" id="WP_172111650.1">
    <property type="nucleotide sequence ID" value="NZ_JABFDN010000004.1"/>
</dbReference>
<evidence type="ECO:0000313" key="2">
    <source>
        <dbReference type="Proteomes" id="UP000886476"/>
    </source>
</evidence>
<sequence>MFVTATLATISAAVSEEVAKVDLGYPDVAAAMAGLRGKPGIKSSTRSGWTIFEDADARAVWSFPPQDHAAYPTAVRRRMVQKGDEVFIDMEVRCEAAKPACDAVVAEFERLNDKVRQELKR</sequence>
<proteinExistence type="predicted"/>
<comment type="caution">
    <text evidence="1">The sequence shown here is derived from an EMBL/GenBank/DDBJ whole genome shotgun (WGS) entry which is preliminary data.</text>
</comment>
<gene>
    <name evidence="1" type="ORF">HL667_16420</name>
</gene>
<accession>A0ABX2CGJ2</accession>
<keyword evidence="2" id="KW-1185">Reference proteome</keyword>
<organism evidence="1 2">
    <name type="scientific">Bradyrhizobium aeschynomenes</name>
    <dbReference type="NCBI Taxonomy" id="2734909"/>
    <lineage>
        <taxon>Bacteria</taxon>
        <taxon>Pseudomonadati</taxon>
        <taxon>Pseudomonadota</taxon>
        <taxon>Alphaproteobacteria</taxon>
        <taxon>Hyphomicrobiales</taxon>
        <taxon>Nitrobacteraceae</taxon>
        <taxon>Bradyrhizobium</taxon>
    </lineage>
</organism>
<name>A0ABX2CGJ2_9BRAD</name>
<dbReference type="Proteomes" id="UP000886476">
    <property type="component" value="Unassembled WGS sequence"/>
</dbReference>
<reference evidence="1" key="1">
    <citation type="submission" date="2020-05" db="EMBL/GenBank/DDBJ databases">
        <title>Nod-independent and nitrogen-fixing Bradyrhizobium aeschynomene sp. nov. isolated from nodules of Aeschynomene indica.</title>
        <authorList>
            <person name="Zhang Z."/>
        </authorList>
    </citation>
    <scope>NUCLEOTIDE SEQUENCE</scope>
    <source>
        <strain evidence="1">83012</strain>
    </source>
</reference>